<evidence type="ECO:0000313" key="3">
    <source>
        <dbReference type="EMBL" id="QWF71422.1"/>
    </source>
</evidence>
<dbReference type="Proteomes" id="UP000676649">
    <property type="component" value="Chromosome"/>
</dbReference>
<dbReference type="PANTHER" id="PTHR46118">
    <property type="entry name" value="PROTEIN ABHD11"/>
    <property type="match status" value="1"/>
</dbReference>
<dbReference type="InterPro" id="IPR000073">
    <property type="entry name" value="AB_hydrolase_1"/>
</dbReference>
<gene>
    <name evidence="3" type="ORF">KEF85_02745</name>
</gene>
<protein>
    <submittedName>
        <fullName evidence="3">Alpha/beta fold hydrolase</fullName>
    </submittedName>
</protein>
<evidence type="ECO:0000259" key="2">
    <source>
        <dbReference type="Pfam" id="PF00561"/>
    </source>
</evidence>
<dbReference type="RefSeq" id="WP_215583207.1">
    <property type="nucleotide sequence ID" value="NZ_CP073754.1"/>
</dbReference>
<dbReference type="Pfam" id="PF00561">
    <property type="entry name" value="Abhydrolase_1"/>
    <property type="match status" value="1"/>
</dbReference>
<reference evidence="3" key="1">
    <citation type="submission" date="2021-04" db="EMBL/GenBank/DDBJ databases">
        <title>Draft genome sequence data of methanotrophic Methylovulum sp. strain S1L and Methylomonas sp. strain S2AM isolated from boreal lake water columns.</title>
        <authorList>
            <person name="Rissanen A.J."/>
            <person name="Mangayil R."/>
            <person name="Svenning M.M."/>
            <person name="Khanongnuch R."/>
        </authorList>
    </citation>
    <scope>NUCLEOTIDE SEQUENCE</scope>
    <source>
        <strain evidence="3">S2AM</strain>
    </source>
</reference>
<name>A0A975MP61_9GAMM</name>
<dbReference type="SUPFAM" id="SSF53474">
    <property type="entry name" value="alpha/beta-Hydrolases"/>
    <property type="match status" value="1"/>
</dbReference>
<dbReference type="KEGG" id="mpad:KEF85_02745"/>
<dbReference type="Gene3D" id="3.40.50.1820">
    <property type="entry name" value="alpha/beta hydrolase"/>
    <property type="match status" value="1"/>
</dbReference>
<dbReference type="AlphaFoldDB" id="A0A975MP61"/>
<keyword evidence="4" id="KW-1185">Reference proteome</keyword>
<accession>A0A975MP61</accession>
<dbReference type="InterPro" id="IPR029058">
    <property type="entry name" value="AB_hydrolase_fold"/>
</dbReference>
<dbReference type="PRINTS" id="PR00111">
    <property type="entry name" value="ABHYDROLASE"/>
</dbReference>
<keyword evidence="1 3" id="KW-0378">Hydrolase</keyword>
<evidence type="ECO:0000313" key="4">
    <source>
        <dbReference type="Proteomes" id="UP000676649"/>
    </source>
</evidence>
<dbReference type="PANTHER" id="PTHR46118:SF4">
    <property type="entry name" value="PROTEIN ABHD11"/>
    <property type="match status" value="1"/>
</dbReference>
<sequence length="257" mass="28939">MQAIALAFESFGESQSGTPLLILHGFFASARNWRSIAKQLAQQRQVFVLDMRNHGSSDHHVHMDYPAMAEDVRLFMDNQQIDTADIIGHSMGGKIAMWFALHYPQRLGKLIVVDISPVSYQHSFATTVAALKNLPLHELGNRKQAEQHLAALIPDLNYRQFLLQNLVFEAGQYSWRVNLDFFADNAANIVAFPAQLSAQIYPLPVLFLAGENSFYIRPDSIYQRFPNAEIKEIPGAGHWLHVDAPALFLQLVSAWLA</sequence>
<dbReference type="GO" id="GO:0016787">
    <property type="term" value="F:hydrolase activity"/>
    <property type="evidence" value="ECO:0007669"/>
    <property type="project" value="UniProtKB-KW"/>
</dbReference>
<feature type="domain" description="AB hydrolase-1" evidence="2">
    <location>
        <begin position="19"/>
        <end position="245"/>
    </location>
</feature>
<evidence type="ECO:0000256" key="1">
    <source>
        <dbReference type="ARBA" id="ARBA00022801"/>
    </source>
</evidence>
<dbReference type="EMBL" id="CP073754">
    <property type="protein sequence ID" value="QWF71422.1"/>
    <property type="molecule type" value="Genomic_DNA"/>
</dbReference>
<organism evidence="3 4">
    <name type="scientific">Methylomonas paludis</name>
    <dbReference type="NCBI Taxonomy" id="1173101"/>
    <lineage>
        <taxon>Bacteria</taxon>
        <taxon>Pseudomonadati</taxon>
        <taxon>Pseudomonadota</taxon>
        <taxon>Gammaproteobacteria</taxon>
        <taxon>Methylococcales</taxon>
        <taxon>Methylococcaceae</taxon>
        <taxon>Methylomonas</taxon>
    </lineage>
</organism>
<proteinExistence type="predicted"/>